<evidence type="ECO:0000313" key="3">
    <source>
        <dbReference type="Proteomes" id="UP000824120"/>
    </source>
</evidence>
<proteinExistence type="predicted"/>
<sequence>MGKWCSFVWIMDLTFELSSLSKIVSSHLTILKGDIISSIIGRTVKPVGIILLALEELKGVKLGPKTRELACGI</sequence>
<accession>A0A9J5WH73</accession>
<keyword evidence="3" id="KW-1185">Reference proteome</keyword>
<feature type="signal peptide" evidence="1">
    <location>
        <begin position="1"/>
        <end position="21"/>
    </location>
</feature>
<dbReference type="Proteomes" id="UP000824120">
    <property type="component" value="Chromosome 11"/>
</dbReference>
<comment type="caution">
    <text evidence="2">The sequence shown here is derived from an EMBL/GenBank/DDBJ whole genome shotgun (WGS) entry which is preliminary data.</text>
</comment>
<reference evidence="2 3" key="1">
    <citation type="submission" date="2020-09" db="EMBL/GenBank/DDBJ databases">
        <title>De no assembly of potato wild relative species, Solanum commersonii.</title>
        <authorList>
            <person name="Cho K."/>
        </authorList>
    </citation>
    <scope>NUCLEOTIDE SEQUENCE [LARGE SCALE GENOMIC DNA]</scope>
    <source>
        <strain evidence="2">LZ3.2</strain>
        <tissue evidence="2">Leaf</tissue>
    </source>
</reference>
<organism evidence="2 3">
    <name type="scientific">Solanum commersonii</name>
    <name type="common">Commerson's wild potato</name>
    <name type="synonym">Commerson's nightshade</name>
    <dbReference type="NCBI Taxonomy" id="4109"/>
    <lineage>
        <taxon>Eukaryota</taxon>
        <taxon>Viridiplantae</taxon>
        <taxon>Streptophyta</taxon>
        <taxon>Embryophyta</taxon>
        <taxon>Tracheophyta</taxon>
        <taxon>Spermatophyta</taxon>
        <taxon>Magnoliopsida</taxon>
        <taxon>eudicotyledons</taxon>
        <taxon>Gunneridae</taxon>
        <taxon>Pentapetalae</taxon>
        <taxon>asterids</taxon>
        <taxon>lamiids</taxon>
        <taxon>Solanales</taxon>
        <taxon>Solanaceae</taxon>
        <taxon>Solanoideae</taxon>
        <taxon>Solaneae</taxon>
        <taxon>Solanum</taxon>
    </lineage>
</organism>
<evidence type="ECO:0000256" key="1">
    <source>
        <dbReference type="SAM" id="SignalP"/>
    </source>
</evidence>
<protein>
    <submittedName>
        <fullName evidence="2">Uncharacterized protein</fullName>
    </submittedName>
</protein>
<name>A0A9J5WH73_SOLCO</name>
<gene>
    <name evidence="2" type="ORF">H5410_055297</name>
</gene>
<keyword evidence="1" id="KW-0732">Signal</keyword>
<dbReference type="AlphaFoldDB" id="A0A9J5WH73"/>
<dbReference type="EMBL" id="JACXVP010000011">
    <property type="protein sequence ID" value="KAG5575163.1"/>
    <property type="molecule type" value="Genomic_DNA"/>
</dbReference>
<feature type="chain" id="PRO_5039892847" evidence="1">
    <location>
        <begin position="22"/>
        <end position="73"/>
    </location>
</feature>
<evidence type="ECO:0000313" key="2">
    <source>
        <dbReference type="EMBL" id="KAG5575163.1"/>
    </source>
</evidence>